<accession>A0AA96V059</accession>
<keyword evidence="1" id="KW-0808">Transferase</keyword>
<dbReference type="EC" id="2.4.2.52" evidence="1"/>
<sequence length="339" mass="37337">MIQVPLNEEIAVSAALSMILEASSYPKPGNVHRLQDFEDTTYEHFLASALSVQPVFLKSIDSASDADLPAFGPLFYEAVLKSQTMQSGGNTHFGTLILLLPLSVAAGHVLSDLNGGNLNGETSAASEKKSGKKIGNAVTQKASEICRTTTSKDAICFYKAYGTLLVPVQKTEEGKEDYELDLASAAAIEKIRLENIPLFDIMAMGSDRDMIAAEWVNGFEKSKKFARKLQKNKVWFEENPEKRIESAVNSAILYTFLEFLALYPDTFIAAKYGDKKAEDARKRAEKLMKKLKKSKNLKKMTPEILKLDQKFQNEKLNPGSLADITAAGIFIAILEGLKI</sequence>
<evidence type="ECO:0000313" key="2">
    <source>
        <dbReference type="Proteomes" id="UP001302978"/>
    </source>
</evidence>
<dbReference type="InterPro" id="IPR002736">
    <property type="entry name" value="CitG"/>
</dbReference>
<dbReference type="PANTHER" id="PTHR42280:SF1">
    <property type="entry name" value="CITG FAMILY PROTEIN"/>
    <property type="match status" value="1"/>
</dbReference>
<dbReference type="GeneID" id="85195133"/>
<dbReference type="GO" id="GO:0046917">
    <property type="term" value="F:triphosphoribosyl-dephospho-CoA synthase activity"/>
    <property type="evidence" value="ECO:0007669"/>
    <property type="project" value="UniProtKB-EC"/>
</dbReference>
<name>A0AA96V059_9EURY</name>
<protein>
    <submittedName>
        <fullName evidence="1">2-(5''-triphosphoribosyl)-3'-dephosphocoenzyme-A synthase</fullName>
        <ecNumber evidence="1">2.4.2.52</ecNumber>
    </submittedName>
</protein>
<organism evidence="1 2">
    <name type="scientific">Methanimicrococcus hongohii</name>
    <dbReference type="NCBI Taxonomy" id="3028295"/>
    <lineage>
        <taxon>Archaea</taxon>
        <taxon>Methanobacteriati</taxon>
        <taxon>Methanobacteriota</taxon>
        <taxon>Stenosarchaea group</taxon>
        <taxon>Methanomicrobia</taxon>
        <taxon>Methanosarcinales</taxon>
        <taxon>Methanosarcinaceae</taxon>
        <taxon>Methanimicrococcus</taxon>
    </lineage>
</organism>
<reference evidence="1 2" key="1">
    <citation type="submission" date="2023-07" db="EMBL/GenBank/DDBJ databases">
        <title>Closed genoem sequence of Methanomicrococcus sp. Hf6.</title>
        <authorList>
            <person name="Poehlein A."/>
            <person name="Protasov E."/>
            <person name="Platt K."/>
            <person name="Reeh H."/>
            <person name="Daniel R."/>
            <person name="Brune A."/>
        </authorList>
    </citation>
    <scope>NUCLEOTIDE SEQUENCE [LARGE SCALE GENOMIC DNA]</scope>
    <source>
        <strain evidence="1 2">Hf6</strain>
    </source>
</reference>
<dbReference type="Gene3D" id="1.10.4200.10">
    <property type="entry name" value="Triphosphoribosyl-dephospho-CoA protein"/>
    <property type="match status" value="1"/>
</dbReference>
<keyword evidence="2" id="KW-1185">Reference proteome</keyword>
<proteinExistence type="predicted"/>
<dbReference type="PANTHER" id="PTHR42280">
    <property type="entry name" value="CITG FAMILY PROTEIN"/>
    <property type="match status" value="1"/>
</dbReference>
<dbReference type="AlphaFoldDB" id="A0AA96V059"/>
<dbReference type="GO" id="GO:0016757">
    <property type="term" value="F:glycosyltransferase activity"/>
    <property type="evidence" value="ECO:0007669"/>
    <property type="project" value="UniProtKB-KW"/>
</dbReference>
<evidence type="ECO:0000313" key="1">
    <source>
        <dbReference type="EMBL" id="WNY23323.1"/>
    </source>
</evidence>
<dbReference type="Pfam" id="PF01874">
    <property type="entry name" value="CitG"/>
    <property type="match status" value="1"/>
</dbReference>
<dbReference type="EMBL" id="CP131059">
    <property type="protein sequence ID" value="WNY23323.1"/>
    <property type="molecule type" value="Genomic_DNA"/>
</dbReference>
<dbReference type="GO" id="GO:0005524">
    <property type="term" value="F:ATP binding"/>
    <property type="evidence" value="ECO:0007669"/>
    <property type="project" value="InterPro"/>
</dbReference>
<dbReference type="KEGG" id="mehf:MmiHf6_06280"/>
<keyword evidence="1" id="KW-0328">Glycosyltransferase</keyword>
<gene>
    <name evidence="1" type="primary">citG</name>
    <name evidence="1" type="ORF">MmiHf6_06280</name>
</gene>
<dbReference type="RefSeq" id="WP_316558336.1">
    <property type="nucleotide sequence ID" value="NZ_CP131059.1"/>
</dbReference>
<dbReference type="Proteomes" id="UP001302978">
    <property type="component" value="Chromosome"/>
</dbReference>